<accession>A0A147B8A0</accession>
<evidence type="ECO:0000313" key="1">
    <source>
        <dbReference type="EMBL" id="JAR86990.1"/>
    </source>
</evidence>
<reference evidence="1" key="1">
    <citation type="submission" date="2016-03" db="EMBL/GenBank/DDBJ databases">
        <title>Gut transcriptome analysis on engorged females of Ornithodoros mimon (Acari: Argasidae) and phylogenetic inferences of soft ticks.</title>
        <authorList>
            <person name="Landulfo G.A."/>
            <person name="Giovanni D."/>
            <person name="Carvalho E."/>
            <person name="Junqueira-de-Azevedo I."/>
            <person name="Patane J."/>
            <person name="Mendoca R."/>
            <person name="Barros-Battesti D."/>
        </authorList>
    </citation>
    <scope>NUCLEOTIDE SEQUENCE</scope>
    <source>
        <strain evidence="1">Females</strain>
        <tissue evidence="1">Gut</tissue>
    </source>
</reference>
<proteinExistence type="predicted"/>
<organism evidence="1">
    <name type="scientific">Alectorobius mimon</name>
    <dbReference type="NCBI Taxonomy" id="360319"/>
    <lineage>
        <taxon>Eukaryota</taxon>
        <taxon>Metazoa</taxon>
        <taxon>Ecdysozoa</taxon>
        <taxon>Arthropoda</taxon>
        <taxon>Chelicerata</taxon>
        <taxon>Arachnida</taxon>
        <taxon>Acari</taxon>
        <taxon>Parasitiformes</taxon>
        <taxon>Ixodida</taxon>
        <taxon>Ixodoidea</taxon>
        <taxon>Argasidae</taxon>
        <taxon>Ornithodorinae</taxon>
        <taxon>Alectorobius</taxon>
    </lineage>
</organism>
<name>A0A147B8A0_9ACAR</name>
<protein>
    <submittedName>
        <fullName evidence="1">Uncharacterized protein</fullName>
    </submittedName>
</protein>
<sequence length="117" mass="13670">EMPFAGLCSAHIWHYEPRSYEHKVQEFPGMIHTRENVKRTKHSRTAFSGKQNGLKDGILCSTNIFVVLPPNNLFKLFTVCKLRNVFQSLQKAFIKRALYQHLQRKAYVHGCTKLFFT</sequence>
<dbReference type="EMBL" id="GEIB01001104">
    <property type="protein sequence ID" value="JAR86990.1"/>
    <property type="molecule type" value="Transcribed_RNA"/>
</dbReference>
<feature type="non-terminal residue" evidence="1">
    <location>
        <position position="1"/>
    </location>
</feature>
<dbReference type="AlphaFoldDB" id="A0A147B8A0"/>